<reference evidence="3" key="2">
    <citation type="submission" date="2016-10" db="EMBL/GenBank/DDBJ databases">
        <authorList>
            <person name="de Groot N.N."/>
        </authorList>
    </citation>
    <scope>NUCLEOTIDE SEQUENCE [LARGE SCALE GENOMIC DNA]</scope>
    <source>
        <strain evidence="3">CGMCC 4.1857</strain>
    </source>
</reference>
<dbReference type="NCBIfam" id="TIGR03668">
    <property type="entry name" value="Rv0121_F420"/>
    <property type="match status" value="1"/>
</dbReference>
<dbReference type="PANTHER" id="PTHR35176">
    <property type="entry name" value="HEME OXYGENASE HI_0854-RELATED"/>
    <property type="match status" value="1"/>
</dbReference>
<feature type="domain" description="Pyridoxamine 5'-phosphate oxidase N-terminal" evidence="2">
    <location>
        <begin position="6"/>
        <end position="135"/>
    </location>
</feature>
<dbReference type="AlphaFoldDB" id="A0A1H8AEN7"/>
<dbReference type="Gene3D" id="2.30.110.10">
    <property type="entry name" value="Electron Transport, Fmn-binding Protein, Chain A"/>
    <property type="match status" value="1"/>
</dbReference>
<dbReference type="EMBL" id="FOAZ01000054">
    <property type="protein sequence ID" value="SEM75992.1"/>
    <property type="molecule type" value="Genomic_DNA"/>
</dbReference>
<dbReference type="Pfam" id="PF01243">
    <property type="entry name" value="PNPOx_N"/>
    <property type="match status" value="1"/>
</dbReference>
<organism evidence="3 5">
    <name type="scientific">Streptacidiphilus jiangxiensis</name>
    <dbReference type="NCBI Taxonomy" id="235985"/>
    <lineage>
        <taxon>Bacteria</taxon>
        <taxon>Bacillati</taxon>
        <taxon>Actinomycetota</taxon>
        <taxon>Actinomycetes</taxon>
        <taxon>Kitasatosporales</taxon>
        <taxon>Streptomycetaceae</taxon>
        <taxon>Streptacidiphilus</taxon>
    </lineage>
</organism>
<proteinExistence type="predicted"/>
<dbReference type="GO" id="GO:0016627">
    <property type="term" value="F:oxidoreductase activity, acting on the CH-CH group of donors"/>
    <property type="evidence" value="ECO:0007669"/>
    <property type="project" value="TreeGrafter"/>
</dbReference>
<dbReference type="PANTHER" id="PTHR35176:SF2">
    <property type="entry name" value="F420H(2)-DEPENDENT REDUCTASE RV1155"/>
    <property type="match status" value="1"/>
</dbReference>
<evidence type="ECO:0000313" key="4">
    <source>
        <dbReference type="EMBL" id="SEM75992.1"/>
    </source>
</evidence>
<sequence>MNLTSEQARERLVAARAVRLATVSPAGQPHLVPITFAAEGSRLYFAVDHKPKSTTALRRLKNIRDNPRVSVLADFYDDDWTQLWWVRGDGDAEIWEEGPERERALDLLAAKYPQYAEARPAGAVVAITIDHISGWSYRD</sequence>
<dbReference type="InterPro" id="IPR012349">
    <property type="entry name" value="Split_barrel_FMN-bd"/>
</dbReference>
<dbReference type="InterPro" id="IPR052019">
    <property type="entry name" value="F420H2_bilvrd_red/Heme_oxyg"/>
</dbReference>
<dbReference type="EMBL" id="FOAZ01000044">
    <property type="protein sequence ID" value="SEM69312.1"/>
    <property type="molecule type" value="Genomic_DNA"/>
</dbReference>
<dbReference type="GO" id="GO:0005829">
    <property type="term" value="C:cytosol"/>
    <property type="evidence" value="ECO:0007669"/>
    <property type="project" value="TreeGrafter"/>
</dbReference>
<dbReference type="InterPro" id="IPR019967">
    <property type="entry name" value="F420-dep_enz_PPOX_Rv0121"/>
</dbReference>
<keyword evidence="5" id="KW-1185">Reference proteome</keyword>
<gene>
    <name evidence="3" type="ORF">SAMN05414137_14426</name>
    <name evidence="4" type="ORF">SAMN05414137_1544</name>
</gene>
<accession>A0A1H8AEN7</accession>
<dbReference type="Proteomes" id="UP000183015">
    <property type="component" value="Unassembled WGS sequence"/>
</dbReference>
<name>A0A1H8AEN7_STRJI</name>
<dbReference type="GO" id="GO:0070967">
    <property type="term" value="F:coenzyme F420 binding"/>
    <property type="evidence" value="ECO:0007669"/>
    <property type="project" value="TreeGrafter"/>
</dbReference>
<protein>
    <submittedName>
        <fullName evidence="3">PPOX class probable F420-dependent enzyme, Rv0121 family</fullName>
    </submittedName>
</protein>
<reference evidence="5" key="1">
    <citation type="submission" date="2016-10" db="EMBL/GenBank/DDBJ databases">
        <authorList>
            <person name="Varghese N."/>
        </authorList>
    </citation>
    <scope>NUCLEOTIDE SEQUENCE [LARGE SCALE GENOMIC DNA]</scope>
    <source>
        <strain evidence="5">DSM 45096 / BCRC 16803 / CGMCC 4.1857 / CIP 109030 / JCM 12277 / KCTC 19219 / NBRC 100920 / 33214</strain>
    </source>
</reference>
<dbReference type="SUPFAM" id="SSF50475">
    <property type="entry name" value="FMN-binding split barrel"/>
    <property type="match status" value="1"/>
</dbReference>
<dbReference type="InterPro" id="IPR011576">
    <property type="entry name" value="Pyridox_Oxase_N"/>
</dbReference>
<evidence type="ECO:0000259" key="2">
    <source>
        <dbReference type="Pfam" id="PF01243"/>
    </source>
</evidence>
<evidence type="ECO:0000313" key="3">
    <source>
        <dbReference type="EMBL" id="SEM69312.1"/>
    </source>
</evidence>
<evidence type="ECO:0000256" key="1">
    <source>
        <dbReference type="ARBA" id="ARBA00023002"/>
    </source>
</evidence>
<dbReference type="OrthoDB" id="9812086at2"/>
<evidence type="ECO:0000313" key="5">
    <source>
        <dbReference type="Proteomes" id="UP000183015"/>
    </source>
</evidence>
<dbReference type="eggNOG" id="COG3467">
    <property type="taxonomic scope" value="Bacteria"/>
</dbReference>
<dbReference type="RefSeq" id="WP_042459497.1">
    <property type="nucleotide sequence ID" value="NZ_BBPN01000060.1"/>
</dbReference>
<keyword evidence="1" id="KW-0560">Oxidoreductase</keyword>
<dbReference type="STRING" id="235985.SAMN05414137_14426"/>